<evidence type="ECO:0000256" key="3">
    <source>
        <dbReference type="ARBA" id="ARBA00022475"/>
    </source>
</evidence>
<dbReference type="EMBL" id="CAJPUY010000020">
    <property type="protein sequence ID" value="CAG2153872.1"/>
    <property type="molecule type" value="Genomic_DNA"/>
</dbReference>
<evidence type="ECO:0000256" key="2">
    <source>
        <dbReference type="ARBA" id="ARBA00005262"/>
    </source>
</evidence>
<dbReference type="Pfam" id="PF02417">
    <property type="entry name" value="Chromate_transp"/>
    <property type="match status" value="1"/>
</dbReference>
<evidence type="ECO:0000313" key="8">
    <source>
        <dbReference type="EMBL" id="CAG2153872.1"/>
    </source>
</evidence>
<dbReference type="Proteomes" id="UP000672934">
    <property type="component" value="Unassembled WGS sequence"/>
</dbReference>
<feature type="transmembrane region" description="Helical" evidence="7">
    <location>
        <begin position="149"/>
        <end position="168"/>
    </location>
</feature>
<evidence type="ECO:0000256" key="1">
    <source>
        <dbReference type="ARBA" id="ARBA00004651"/>
    </source>
</evidence>
<dbReference type="RefSeq" id="WP_211949806.1">
    <property type="nucleotide sequence ID" value="NZ_CAJPUY010000020.1"/>
</dbReference>
<dbReference type="PANTHER" id="PTHR43663">
    <property type="entry name" value="CHROMATE TRANSPORT PROTEIN-RELATED"/>
    <property type="match status" value="1"/>
</dbReference>
<dbReference type="GO" id="GO:0005886">
    <property type="term" value="C:plasma membrane"/>
    <property type="evidence" value="ECO:0007669"/>
    <property type="project" value="UniProtKB-SubCell"/>
</dbReference>
<evidence type="ECO:0000313" key="9">
    <source>
        <dbReference type="Proteomes" id="UP000672934"/>
    </source>
</evidence>
<accession>A0A916IYA0</accession>
<feature type="transmembrane region" description="Helical" evidence="7">
    <location>
        <begin position="20"/>
        <end position="39"/>
    </location>
</feature>
<comment type="subcellular location">
    <subcellularLocation>
        <location evidence="1">Cell membrane</location>
        <topology evidence="1">Multi-pass membrane protein</topology>
    </subcellularLocation>
</comment>
<keyword evidence="9" id="KW-1185">Reference proteome</keyword>
<dbReference type="AlphaFoldDB" id="A0A916IYA0"/>
<keyword evidence="6 7" id="KW-0472">Membrane</keyword>
<evidence type="ECO:0000256" key="5">
    <source>
        <dbReference type="ARBA" id="ARBA00022989"/>
    </source>
</evidence>
<keyword evidence="4 7" id="KW-0812">Transmembrane</keyword>
<protein>
    <recommendedName>
        <fullName evidence="10">Chromate transporter</fullName>
    </recommendedName>
</protein>
<dbReference type="InterPro" id="IPR052518">
    <property type="entry name" value="CHR_Transporter"/>
</dbReference>
<dbReference type="InterPro" id="IPR003370">
    <property type="entry name" value="Chromate_transpt"/>
</dbReference>
<evidence type="ECO:0000256" key="6">
    <source>
        <dbReference type="ARBA" id="ARBA00023136"/>
    </source>
</evidence>
<sequence length="193" mass="20668">MSPKQATEHDGRKPNSVGELFFVFTWLGLQGFGGVLPVVQHELVERKRWLTREEFVEDWAVAQVMPGPNIINMALMIGGRAFGLRGAMAALGGILLLPLLLLLSLELLHARFAHYAGVAGALRGTGAVAAGLFAAVGLRLLGALHANPLGRPLAIALGLCCFAAVAVFHWPLLYVLLSLGTFACLLCYRNLKS</sequence>
<reference evidence="8" key="1">
    <citation type="submission" date="2021-03" db="EMBL/GenBank/DDBJ databases">
        <authorList>
            <person name="Peeters C."/>
        </authorList>
    </citation>
    <scope>NUCLEOTIDE SEQUENCE</scope>
    <source>
        <strain evidence="8">LMG 31506</strain>
    </source>
</reference>
<evidence type="ECO:0008006" key="10">
    <source>
        <dbReference type="Google" id="ProtNLM"/>
    </source>
</evidence>
<comment type="similarity">
    <text evidence="2">Belongs to the chromate ion transporter (CHR) (TC 2.A.51) family.</text>
</comment>
<proteinExistence type="inferred from homology"/>
<evidence type="ECO:0000256" key="4">
    <source>
        <dbReference type="ARBA" id="ARBA00022692"/>
    </source>
</evidence>
<keyword evidence="5 7" id="KW-1133">Transmembrane helix</keyword>
<comment type="caution">
    <text evidence="8">The sequence shown here is derived from an EMBL/GenBank/DDBJ whole genome shotgun (WGS) entry which is preliminary data.</text>
</comment>
<feature type="transmembrane region" description="Helical" evidence="7">
    <location>
        <begin position="82"/>
        <end position="103"/>
    </location>
</feature>
<keyword evidence="3" id="KW-1003">Cell membrane</keyword>
<dbReference type="GO" id="GO:0015109">
    <property type="term" value="F:chromate transmembrane transporter activity"/>
    <property type="evidence" value="ECO:0007669"/>
    <property type="project" value="InterPro"/>
</dbReference>
<gene>
    <name evidence="8" type="ORF">LMG31506_04932</name>
</gene>
<organism evidence="8 9">
    <name type="scientific">Cupriavidus yeoncheonensis</name>
    <dbReference type="NCBI Taxonomy" id="1462994"/>
    <lineage>
        <taxon>Bacteria</taxon>
        <taxon>Pseudomonadati</taxon>
        <taxon>Pseudomonadota</taxon>
        <taxon>Betaproteobacteria</taxon>
        <taxon>Burkholderiales</taxon>
        <taxon>Burkholderiaceae</taxon>
        <taxon>Cupriavidus</taxon>
    </lineage>
</organism>
<feature type="transmembrane region" description="Helical" evidence="7">
    <location>
        <begin position="115"/>
        <end position="137"/>
    </location>
</feature>
<evidence type="ECO:0000256" key="7">
    <source>
        <dbReference type="SAM" id="Phobius"/>
    </source>
</evidence>
<name>A0A916IYA0_9BURK</name>
<dbReference type="PANTHER" id="PTHR43663:SF1">
    <property type="entry name" value="CHROMATE TRANSPORTER"/>
    <property type="match status" value="1"/>
</dbReference>